<reference evidence="2" key="1">
    <citation type="journal article" date="2021" name="PeerJ">
        <title>Extensive microbial diversity within the chicken gut microbiome revealed by metagenomics and culture.</title>
        <authorList>
            <person name="Gilroy R."/>
            <person name="Ravi A."/>
            <person name="Getino M."/>
            <person name="Pursley I."/>
            <person name="Horton D.L."/>
            <person name="Alikhan N.F."/>
            <person name="Baker D."/>
            <person name="Gharbi K."/>
            <person name="Hall N."/>
            <person name="Watson M."/>
            <person name="Adriaenssens E.M."/>
            <person name="Foster-Nyarko E."/>
            <person name="Jarju S."/>
            <person name="Secka A."/>
            <person name="Antonio M."/>
            <person name="Oren A."/>
            <person name="Chaudhuri R.R."/>
            <person name="La Ragione R."/>
            <person name="Hildebrand F."/>
            <person name="Pallen M.J."/>
        </authorList>
    </citation>
    <scope>NUCLEOTIDE SEQUENCE</scope>
    <source>
        <strain evidence="2">CHK179-7159</strain>
    </source>
</reference>
<dbReference type="InterPro" id="IPR040751">
    <property type="entry name" value="SbsC_C"/>
</dbReference>
<evidence type="ECO:0000313" key="2">
    <source>
        <dbReference type="EMBL" id="HJA91907.1"/>
    </source>
</evidence>
<protein>
    <recommendedName>
        <fullName evidence="1">S-layer protein SbsC C-terminal domain-containing protein</fullName>
    </recommendedName>
</protein>
<proteinExistence type="predicted"/>
<feature type="domain" description="S-layer protein SbsC C-terminal" evidence="1">
    <location>
        <begin position="308"/>
        <end position="387"/>
    </location>
</feature>
<organism evidence="2 3">
    <name type="scientific">Candidatus Eisenbergiella merdipullorum</name>
    <dbReference type="NCBI Taxonomy" id="2838553"/>
    <lineage>
        <taxon>Bacteria</taxon>
        <taxon>Bacillati</taxon>
        <taxon>Bacillota</taxon>
        <taxon>Clostridia</taxon>
        <taxon>Lachnospirales</taxon>
        <taxon>Lachnospiraceae</taxon>
        <taxon>Eisenbergiella</taxon>
    </lineage>
</organism>
<accession>A0A9D2I454</accession>
<evidence type="ECO:0000313" key="3">
    <source>
        <dbReference type="Proteomes" id="UP000886858"/>
    </source>
</evidence>
<dbReference type="EMBL" id="DWYY01000026">
    <property type="protein sequence ID" value="HJA91907.1"/>
    <property type="molecule type" value="Genomic_DNA"/>
</dbReference>
<gene>
    <name evidence="2" type="ORF">H9717_02110</name>
</gene>
<reference evidence="2" key="2">
    <citation type="submission" date="2021-04" db="EMBL/GenBank/DDBJ databases">
        <authorList>
            <person name="Gilroy R."/>
        </authorList>
    </citation>
    <scope>NUCLEOTIDE SEQUENCE</scope>
    <source>
        <strain evidence="2">CHK179-7159</strain>
    </source>
</reference>
<evidence type="ECO:0000259" key="1">
    <source>
        <dbReference type="Pfam" id="PF18316"/>
    </source>
</evidence>
<dbReference type="AlphaFoldDB" id="A0A9D2I454"/>
<dbReference type="Pfam" id="PF18316">
    <property type="entry name" value="S-l_SbsC_C"/>
    <property type="match status" value="1"/>
</dbReference>
<sequence length="390" mass="43118">MAAKENLIKTADVQVTAREVDFVTRFERNWEHLREILGIMRPIKKQPNTKLKSKYAEGVLESGNVGEGEEIPYSKFVVKEKDYADITIEKYAKAVSIESIKDHGYDNAVQMTDDEFLFQLQSDVTGRFYSYLNTGTLTATETTFQMALAMAKGLVENKFKTMHRTATGTVGFVNVLDVYEYLGAADITIQNQFGFQYIKDFMGFNTIFLLSEDEIQRGRVIATPVENIVLYYVDPNDSDFVRAGLVYTVSAGETNLIGFHTQGNYNTAVSEAFAIMGLTLFAEYIDAIAVVTITDDTTLGTLTVDSAEGSTAGTTKLTVSPTLETGHLYKYKTNASTAPEVNYGQSVRNWTAWDGKSDIAATTGEYITVVECDNTYKALKSGNDTIASKA</sequence>
<dbReference type="Proteomes" id="UP000886858">
    <property type="component" value="Unassembled WGS sequence"/>
</dbReference>
<name>A0A9D2I454_9FIRM</name>
<comment type="caution">
    <text evidence="2">The sequence shown here is derived from an EMBL/GenBank/DDBJ whole genome shotgun (WGS) entry which is preliminary data.</text>
</comment>